<evidence type="ECO:0000313" key="1">
    <source>
        <dbReference type="EMBL" id="CAA7601137.1"/>
    </source>
</evidence>
<reference evidence="1" key="2">
    <citation type="submission" date="2020-01" db="EMBL/GenBank/DDBJ databases">
        <authorList>
            <person name="Hornung B."/>
        </authorList>
    </citation>
    <scope>NUCLEOTIDE SEQUENCE</scope>
    <source>
        <strain evidence="1">PacBioINE</strain>
    </source>
</reference>
<dbReference type="AlphaFoldDB" id="A0A8S0XWN1"/>
<proteinExistence type="predicted"/>
<protein>
    <submittedName>
        <fullName evidence="1">Uncharacterized protein</fullName>
    </submittedName>
</protein>
<evidence type="ECO:0000313" key="2">
    <source>
        <dbReference type="EMBL" id="CEJ08584.1"/>
    </source>
</evidence>
<organism evidence="1">
    <name type="scientific">Acididesulfobacillus acetoxydans</name>
    <dbReference type="NCBI Taxonomy" id="1561005"/>
    <lineage>
        <taxon>Bacteria</taxon>
        <taxon>Bacillati</taxon>
        <taxon>Bacillota</taxon>
        <taxon>Clostridia</taxon>
        <taxon>Eubacteriales</taxon>
        <taxon>Peptococcaceae</taxon>
        <taxon>Acididesulfobacillus</taxon>
    </lineage>
</organism>
<keyword evidence="3" id="KW-1185">Reference proteome</keyword>
<evidence type="ECO:0000313" key="3">
    <source>
        <dbReference type="Proteomes" id="UP001071230"/>
    </source>
</evidence>
<accession>A0A8S0XWN1</accession>
<sequence length="210" mass="24446">MSAPYGSHSRSTPFEANSAIGVQHRVNPITLFLEQKITALEQGHENARQAIAFLVSQLNQHQDKEIFFFFVDKVLASPPKDTHVVKVFTDCYQLFVFQREGNPRLIRTLIFFNGKVYDNFLIRLDDERKLCELEDIDMGEIKNHGIASVCLKNLETVLRQTHSANRIIAGLAPRDYERRQHLYYFYQSKNGYEIRRPVSRTSWGLVEKRL</sequence>
<dbReference type="EMBL" id="CDGJ01000082">
    <property type="protein sequence ID" value="CEJ08584.1"/>
    <property type="molecule type" value="Genomic_DNA"/>
</dbReference>
<reference evidence="2" key="1">
    <citation type="submission" date="2014-11" db="EMBL/GenBank/DDBJ databases">
        <authorList>
            <person name="Hornung B.V."/>
        </authorList>
    </citation>
    <scope>NUCLEOTIDE SEQUENCE</scope>
    <source>
        <strain evidence="2">INE</strain>
    </source>
</reference>
<dbReference type="Proteomes" id="UP000836597">
    <property type="component" value="Chromosome"/>
</dbReference>
<dbReference type="Proteomes" id="UP001071230">
    <property type="component" value="Unassembled WGS sequence"/>
</dbReference>
<dbReference type="KEGG" id="aacx:DEACI_1790"/>
<name>A0A8S0XWN1_9FIRM</name>
<gene>
    <name evidence="1" type="ORF">DEACI_1790</name>
    <name evidence="2" type="ORF">DEACI_3063</name>
</gene>
<dbReference type="EMBL" id="LR746496">
    <property type="protein sequence ID" value="CAA7601137.1"/>
    <property type="molecule type" value="Genomic_DNA"/>
</dbReference>